<protein>
    <submittedName>
        <fullName evidence="1">Uncharacterized protein</fullName>
    </submittedName>
</protein>
<feature type="non-terminal residue" evidence="1">
    <location>
        <position position="61"/>
    </location>
</feature>
<gene>
    <name evidence="1" type="ORF">CHS0354_011703</name>
</gene>
<evidence type="ECO:0000313" key="1">
    <source>
        <dbReference type="EMBL" id="KAK3592909.1"/>
    </source>
</evidence>
<reference evidence="1" key="2">
    <citation type="journal article" date="2021" name="Genome Biol. Evol.">
        <title>Developing a high-quality reference genome for a parasitic bivalve with doubly uniparental inheritance (Bivalvia: Unionida).</title>
        <authorList>
            <person name="Smith C.H."/>
        </authorList>
    </citation>
    <scope>NUCLEOTIDE SEQUENCE</scope>
    <source>
        <strain evidence="1">CHS0354</strain>
        <tissue evidence="1">Mantle</tissue>
    </source>
</reference>
<dbReference type="InterPro" id="IPR027417">
    <property type="entry name" value="P-loop_NTPase"/>
</dbReference>
<evidence type="ECO:0000313" key="2">
    <source>
        <dbReference type="Proteomes" id="UP001195483"/>
    </source>
</evidence>
<comment type="caution">
    <text evidence="1">The sequence shown here is derived from an EMBL/GenBank/DDBJ whole genome shotgun (WGS) entry which is preliminary data.</text>
</comment>
<name>A0AAE0SJK9_9BIVA</name>
<reference evidence="1" key="1">
    <citation type="journal article" date="2021" name="Genome Biol. Evol.">
        <title>A High-Quality Reference Genome for a Parasitic Bivalve with Doubly Uniparental Inheritance (Bivalvia: Unionida).</title>
        <authorList>
            <person name="Smith C.H."/>
        </authorList>
    </citation>
    <scope>NUCLEOTIDE SEQUENCE</scope>
    <source>
        <strain evidence="1">CHS0354</strain>
    </source>
</reference>
<keyword evidence="2" id="KW-1185">Reference proteome</keyword>
<dbReference type="Gene3D" id="3.40.50.300">
    <property type="entry name" value="P-loop containing nucleotide triphosphate hydrolases"/>
    <property type="match status" value="1"/>
</dbReference>
<dbReference type="Proteomes" id="UP001195483">
    <property type="component" value="Unassembled WGS sequence"/>
</dbReference>
<dbReference type="EMBL" id="JAEAOA010000714">
    <property type="protein sequence ID" value="KAK3592909.1"/>
    <property type="molecule type" value="Genomic_DNA"/>
</dbReference>
<dbReference type="AlphaFoldDB" id="A0AAE0SJK9"/>
<dbReference type="SUPFAM" id="SSF52540">
    <property type="entry name" value="P-loop containing nucleoside triphosphate hydrolases"/>
    <property type="match status" value="1"/>
</dbReference>
<accession>A0AAE0SJK9</accession>
<sequence>MEEMGDQVYIGEKSTQSRLIEMYHSSMDKETQDRNINELRRPESIIRCLVATLAFGMGIQI</sequence>
<reference evidence="1" key="3">
    <citation type="submission" date="2023-05" db="EMBL/GenBank/DDBJ databases">
        <authorList>
            <person name="Smith C.H."/>
        </authorList>
    </citation>
    <scope>NUCLEOTIDE SEQUENCE</scope>
    <source>
        <strain evidence="1">CHS0354</strain>
        <tissue evidence="1">Mantle</tissue>
    </source>
</reference>
<proteinExistence type="predicted"/>
<organism evidence="1 2">
    <name type="scientific">Potamilus streckersoni</name>
    <dbReference type="NCBI Taxonomy" id="2493646"/>
    <lineage>
        <taxon>Eukaryota</taxon>
        <taxon>Metazoa</taxon>
        <taxon>Spiralia</taxon>
        <taxon>Lophotrochozoa</taxon>
        <taxon>Mollusca</taxon>
        <taxon>Bivalvia</taxon>
        <taxon>Autobranchia</taxon>
        <taxon>Heteroconchia</taxon>
        <taxon>Palaeoheterodonta</taxon>
        <taxon>Unionida</taxon>
        <taxon>Unionoidea</taxon>
        <taxon>Unionidae</taxon>
        <taxon>Ambleminae</taxon>
        <taxon>Lampsilini</taxon>
        <taxon>Potamilus</taxon>
    </lineage>
</organism>